<comment type="similarity">
    <text evidence="4">Belongs to the peptidase S1C family.</text>
</comment>
<dbReference type="AlphaFoldDB" id="A0A7R8YTQ5"/>
<dbReference type="Pfam" id="PF17820">
    <property type="entry name" value="PDZ_6"/>
    <property type="match status" value="1"/>
</dbReference>
<evidence type="ECO:0000256" key="15">
    <source>
        <dbReference type="ARBA" id="ARBA00023136"/>
    </source>
</evidence>
<dbReference type="GO" id="GO:0006915">
    <property type="term" value="P:apoptotic process"/>
    <property type="evidence" value="ECO:0007669"/>
    <property type="project" value="UniProtKB-KW"/>
</dbReference>
<dbReference type="GO" id="GO:0007005">
    <property type="term" value="P:mitochondrion organization"/>
    <property type="evidence" value="ECO:0007669"/>
    <property type="project" value="UniProtKB-ARBA"/>
</dbReference>
<feature type="domain" description="PDZ" evidence="19">
    <location>
        <begin position="362"/>
        <end position="418"/>
    </location>
</feature>
<evidence type="ECO:0000256" key="14">
    <source>
        <dbReference type="ARBA" id="ARBA00023128"/>
    </source>
</evidence>
<keyword evidence="12" id="KW-0809">Transit peptide</keyword>
<keyword evidence="9" id="KW-0053">Apoptosis</keyword>
<evidence type="ECO:0000256" key="6">
    <source>
        <dbReference type="ARBA" id="ARBA00016929"/>
    </source>
</evidence>
<dbReference type="PANTHER" id="PTHR22939">
    <property type="entry name" value="SERINE PROTEASE FAMILY S1C HTRA-RELATED"/>
    <property type="match status" value="1"/>
</dbReference>
<dbReference type="InterPro" id="IPR001478">
    <property type="entry name" value="PDZ"/>
</dbReference>
<dbReference type="Gene3D" id="2.30.42.10">
    <property type="match status" value="1"/>
</dbReference>
<comment type="catalytic activity">
    <reaction evidence="1">
        <text>Cleavage of non-polar aliphatic amino-acids at the P1 position, with a preference for Val, Ile and Met. At the P2 and P3 positions, Arg is selected most strongly with a secondary preference for other hydrophilic residues.</text>
        <dbReference type="EC" id="3.4.21.108"/>
    </reaction>
</comment>
<evidence type="ECO:0000256" key="5">
    <source>
        <dbReference type="ARBA" id="ARBA00013033"/>
    </source>
</evidence>
<evidence type="ECO:0000256" key="3">
    <source>
        <dbReference type="ARBA" id="ARBA00004375"/>
    </source>
</evidence>
<dbReference type="SUPFAM" id="SSF50494">
    <property type="entry name" value="Trypsin-like serine proteases"/>
    <property type="match status" value="1"/>
</dbReference>
<comment type="subcellular location">
    <subcellularLocation>
        <location evidence="3">Mitochondrion intermembrane space</location>
        <topology evidence="3">Single-pass membrane protein</topology>
    </subcellularLocation>
    <subcellularLocation>
        <location evidence="2">Mitochondrion membrane</location>
        <topology evidence="2">Single-pass membrane protein</topology>
    </subcellularLocation>
</comment>
<dbReference type="InParanoid" id="A0A7R8YTQ5"/>
<evidence type="ECO:0000256" key="2">
    <source>
        <dbReference type="ARBA" id="ARBA00004304"/>
    </source>
</evidence>
<dbReference type="SMART" id="SM00228">
    <property type="entry name" value="PDZ"/>
    <property type="match status" value="1"/>
</dbReference>
<dbReference type="GO" id="GO:0031966">
    <property type="term" value="C:mitochondrial membrane"/>
    <property type="evidence" value="ECO:0007669"/>
    <property type="project" value="UniProtKB-SubCell"/>
</dbReference>
<proteinExistence type="inferred from homology"/>
<evidence type="ECO:0000256" key="9">
    <source>
        <dbReference type="ARBA" id="ARBA00022703"/>
    </source>
</evidence>
<comment type="function">
    <text evidence="18">Serine protease that shows proteolytic activity against a non-specific substrate beta-casein. Promotes or induces cell death either by direct binding to and inhibition of BIRC proteins (also called inhibitor of apoptosis proteins, IAPs), leading to an increase in caspase activity, or by a BIRC inhibition-independent, caspase-independent and serine protease activity-dependent mechanism. Can antagonize antiapoptotic activity of th/Diap1 by directly inducing the degradation of th/Diap1.</text>
</comment>
<keyword evidence="10" id="KW-0378">Hydrolase</keyword>
<dbReference type="CDD" id="cd06785">
    <property type="entry name" value="cpPDZ_HtrA-like"/>
    <property type="match status" value="1"/>
</dbReference>
<reference evidence="20 21" key="1">
    <citation type="submission" date="2020-11" db="EMBL/GenBank/DDBJ databases">
        <authorList>
            <person name="Wallbank WR R."/>
            <person name="Pardo Diaz C."/>
            <person name="Kozak K."/>
            <person name="Martin S."/>
            <person name="Jiggins C."/>
            <person name="Moest M."/>
            <person name="Warren A I."/>
            <person name="Generalovic N T."/>
            <person name="Byers J.R.P. K."/>
            <person name="Montejo-Kovacevich G."/>
            <person name="Yen C E."/>
        </authorList>
    </citation>
    <scope>NUCLEOTIDE SEQUENCE [LARGE SCALE GENOMIC DNA]</scope>
</reference>
<dbReference type="Pfam" id="PF13365">
    <property type="entry name" value="Trypsin_2"/>
    <property type="match status" value="1"/>
</dbReference>
<evidence type="ECO:0000256" key="13">
    <source>
        <dbReference type="ARBA" id="ARBA00022989"/>
    </source>
</evidence>
<dbReference type="FunCoup" id="A0A7R8YTQ5">
    <property type="interactions" value="1107"/>
</dbReference>
<gene>
    <name evidence="20" type="ORF">HERILL_LOCUS7875</name>
</gene>
<dbReference type="EC" id="3.4.21.108" evidence="5"/>
<keyword evidence="11" id="KW-0720">Serine protease</keyword>
<dbReference type="InterPro" id="IPR009003">
    <property type="entry name" value="Peptidase_S1_PA"/>
</dbReference>
<keyword evidence="21" id="KW-1185">Reference proteome</keyword>
<accession>A0A7R8YTQ5</accession>
<organism evidence="20 21">
    <name type="scientific">Hermetia illucens</name>
    <name type="common">Black soldier fly</name>
    <dbReference type="NCBI Taxonomy" id="343691"/>
    <lineage>
        <taxon>Eukaryota</taxon>
        <taxon>Metazoa</taxon>
        <taxon>Ecdysozoa</taxon>
        <taxon>Arthropoda</taxon>
        <taxon>Hexapoda</taxon>
        <taxon>Insecta</taxon>
        <taxon>Pterygota</taxon>
        <taxon>Neoptera</taxon>
        <taxon>Endopterygota</taxon>
        <taxon>Diptera</taxon>
        <taxon>Brachycera</taxon>
        <taxon>Stratiomyomorpha</taxon>
        <taxon>Stratiomyidae</taxon>
        <taxon>Hermetiinae</taxon>
        <taxon>Hermetia</taxon>
    </lineage>
</organism>
<dbReference type="InterPro" id="IPR001940">
    <property type="entry name" value="Peptidase_S1C"/>
</dbReference>
<dbReference type="GO" id="GO:0006508">
    <property type="term" value="P:proteolysis"/>
    <property type="evidence" value="ECO:0007669"/>
    <property type="project" value="UniProtKB-KW"/>
</dbReference>
<evidence type="ECO:0000313" key="20">
    <source>
        <dbReference type="EMBL" id="CAD7085007.1"/>
    </source>
</evidence>
<evidence type="ECO:0000256" key="16">
    <source>
        <dbReference type="ARBA" id="ARBA00023145"/>
    </source>
</evidence>
<evidence type="ECO:0000256" key="12">
    <source>
        <dbReference type="ARBA" id="ARBA00022946"/>
    </source>
</evidence>
<evidence type="ECO:0000256" key="10">
    <source>
        <dbReference type="ARBA" id="ARBA00022801"/>
    </source>
</evidence>
<dbReference type="InterPro" id="IPR036034">
    <property type="entry name" value="PDZ_sf"/>
</dbReference>
<dbReference type="OMA" id="IMSPEGY"/>
<dbReference type="PRINTS" id="PR00834">
    <property type="entry name" value="PROTEASES2C"/>
</dbReference>
<evidence type="ECO:0000256" key="11">
    <source>
        <dbReference type="ARBA" id="ARBA00022825"/>
    </source>
</evidence>
<dbReference type="GO" id="GO:0004252">
    <property type="term" value="F:serine-type endopeptidase activity"/>
    <property type="evidence" value="ECO:0007669"/>
    <property type="project" value="InterPro"/>
</dbReference>
<sequence length="430" mass="47376">MALKFLHNFNTVLRKFQSQHLARATALCPREFHHRQYKQKQEGRSQWERDYSQNGQGFSDYKMKVVPGFLIGAICGYTLSHYSMDPGRNPFLISEVKAATTKTLSHLRTKFNFIADVVEVSAPSVVYIEIKDTRRFDYYSGQPFMASNGSGFIVASDGLILTNAHVVINKPNTIVQVKLMDGRTFPGVVEDVDQTSDLATVRIHCNDLPAMKLGESASLKAGEWVVALGSPLALSNTVTAGVVSSTQRPSQELGLRGRDINYIQTDAAITFGNSGGPLVNLDGEAIGINSMKVTAGISFAIPIDYAKEFLARSEERRKKGTTRDGKPLLRRYMGITMLTLTPDILHELKQRSQSVPENVEHGVLVWKVIIGSPAHAGGLNPGDIVTHINGKEVKNSSDIYDALAEKGKVLDMTVYRGLKQLRIIVKPDES</sequence>
<evidence type="ECO:0000256" key="1">
    <source>
        <dbReference type="ARBA" id="ARBA00001760"/>
    </source>
</evidence>
<keyword evidence="8" id="KW-0812">Transmembrane</keyword>
<evidence type="ECO:0000259" key="19">
    <source>
        <dbReference type="PROSITE" id="PS50106"/>
    </source>
</evidence>
<dbReference type="SUPFAM" id="SSF50156">
    <property type="entry name" value="PDZ domain-like"/>
    <property type="match status" value="1"/>
</dbReference>
<evidence type="ECO:0000256" key="8">
    <source>
        <dbReference type="ARBA" id="ARBA00022692"/>
    </source>
</evidence>
<keyword evidence="13" id="KW-1133">Transmembrane helix</keyword>
<keyword evidence="16" id="KW-0865">Zymogen</keyword>
<dbReference type="PROSITE" id="PS50106">
    <property type="entry name" value="PDZ"/>
    <property type="match status" value="1"/>
</dbReference>
<dbReference type="Proteomes" id="UP000594454">
    <property type="component" value="Chromosome 3"/>
</dbReference>
<keyword evidence="7" id="KW-0645">Protease</keyword>
<dbReference type="InterPro" id="IPR041489">
    <property type="entry name" value="PDZ_6"/>
</dbReference>
<name>A0A7R8YTQ5_HERIL</name>
<evidence type="ECO:0000313" key="21">
    <source>
        <dbReference type="Proteomes" id="UP000594454"/>
    </source>
</evidence>
<evidence type="ECO:0000256" key="4">
    <source>
        <dbReference type="ARBA" id="ARBA00010541"/>
    </source>
</evidence>
<evidence type="ECO:0000256" key="18">
    <source>
        <dbReference type="ARBA" id="ARBA00035606"/>
    </source>
</evidence>
<dbReference type="FunFam" id="2.40.10.120:FF:000004">
    <property type="entry name" value="Serine protease HTRA2, mitochondrial"/>
    <property type="match status" value="1"/>
</dbReference>
<evidence type="ECO:0000256" key="17">
    <source>
        <dbReference type="ARBA" id="ARBA00029644"/>
    </source>
</evidence>
<keyword evidence="15" id="KW-0472">Membrane</keyword>
<keyword evidence="14" id="KW-0496">Mitochondrion</keyword>
<dbReference type="EMBL" id="LR899011">
    <property type="protein sequence ID" value="CAD7085007.1"/>
    <property type="molecule type" value="Genomic_DNA"/>
</dbReference>
<dbReference type="GO" id="GO:0043065">
    <property type="term" value="P:positive regulation of apoptotic process"/>
    <property type="evidence" value="ECO:0007669"/>
    <property type="project" value="TreeGrafter"/>
</dbReference>
<evidence type="ECO:0000256" key="7">
    <source>
        <dbReference type="ARBA" id="ARBA00022670"/>
    </source>
</evidence>
<dbReference type="OrthoDB" id="4217619at2759"/>
<protein>
    <recommendedName>
        <fullName evidence="6">Serine protease HTRA2, mitochondrial</fullName>
        <ecNumber evidence="5">3.4.21.108</ecNumber>
    </recommendedName>
    <alternativeName>
        <fullName evidence="17">High temperature requirement protein A2</fullName>
    </alternativeName>
</protein>
<dbReference type="PANTHER" id="PTHR22939:SF129">
    <property type="entry name" value="SERINE PROTEASE HTRA2, MITOCHONDRIAL"/>
    <property type="match status" value="1"/>
</dbReference>
<dbReference type="Gene3D" id="2.40.10.120">
    <property type="match status" value="1"/>
</dbReference>
<dbReference type="GO" id="GO:0005758">
    <property type="term" value="C:mitochondrial intermembrane space"/>
    <property type="evidence" value="ECO:0007669"/>
    <property type="project" value="UniProtKB-SubCell"/>
</dbReference>